<comment type="caution">
    <text evidence="6">The sequence shown here is derived from an EMBL/GenBank/DDBJ whole genome shotgun (WGS) entry which is preliminary data.</text>
</comment>
<dbReference type="Gene3D" id="3.40.190.10">
    <property type="entry name" value="Periplasmic binding protein-like II"/>
    <property type="match status" value="2"/>
</dbReference>
<keyword evidence="7" id="KW-1185">Reference proteome</keyword>
<dbReference type="InterPro" id="IPR000847">
    <property type="entry name" value="LysR_HTH_N"/>
</dbReference>
<dbReference type="Gene3D" id="1.10.10.10">
    <property type="entry name" value="Winged helix-like DNA-binding domain superfamily/Winged helix DNA-binding domain"/>
    <property type="match status" value="1"/>
</dbReference>
<feature type="domain" description="HTH lysR-type" evidence="5">
    <location>
        <begin position="2"/>
        <end position="59"/>
    </location>
</feature>
<evidence type="ECO:0000256" key="1">
    <source>
        <dbReference type="ARBA" id="ARBA00009437"/>
    </source>
</evidence>
<evidence type="ECO:0000256" key="4">
    <source>
        <dbReference type="ARBA" id="ARBA00023163"/>
    </source>
</evidence>
<name>A0ABN1QVT8_9PSEU</name>
<dbReference type="InterPro" id="IPR005119">
    <property type="entry name" value="LysR_subst-bd"/>
</dbReference>
<evidence type="ECO:0000313" key="7">
    <source>
        <dbReference type="Proteomes" id="UP001499967"/>
    </source>
</evidence>
<dbReference type="Pfam" id="PF00126">
    <property type="entry name" value="HTH_1"/>
    <property type="match status" value="1"/>
</dbReference>
<dbReference type="RefSeq" id="WP_343943760.1">
    <property type="nucleotide sequence ID" value="NZ_BAAAHP010000141.1"/>
</dbReference>
<keyword evidence="3" id="KW-0238">DNA-binding</keyword>
<keyword evidence="2" id="KW-0805">Transcription regulation</keyword>
<dbReference type="InterPro" id="IPR036390">
    <property type="entry name" value="WH_DNA-bd_sf"/>
</dbReference>
<dbReference type="InterPro" id="IPR036388">
    <property type="entry name" value="WH-like_DNA-bd_sf"/>
</dbReference>
<gene>
    <name evidence="6" type="ORF">GCM10009559_47700</name>
</gene>
<keyword evidence="4" id="KW-0804">Transcription</keyword>
<proteinExistence type="inferred from homology"/>
<reference evidence="6 7" key="1">
    <citation type="journal article" date="2019" name="Int. J. Syst. Evol. Microbiol.">
        <title>The Global Catalogue of Microorganisms (GCM) 10K type strain sequencing project: providing services to taxonomists for standard genome sequencing and annotation.</title>
        <authorList>
            <consortium name="The Broad Institute Genomics Platform"/>
            <consortium name="The Broad Institute Genome Sequencing Center for Infectious Disease"/>
            <person name="Wu L."/>
            <person name="Ma J."/>
        </authorList>
    </citation>
    <scope>NUCLEOTIDE SEQUENCE [LARGE SCALE GENOMIC DNA]</scope>
    <source>
        <strain evidence="6 7">JCM 11117</strain>
    </source>
</reference>
<dbReference type="SUPFAM" id="SSF53850">
    <property type="entry name" value="Periplasmic binding protein-like II"/>
    <property type="match status" value="1"/>
</dbReference>
<evidence type="ECO:0000259" key="5">
    <source>
        <dbReference type="PROSITE" id="PS50931"/>
    </source>
</evidence>
<sequence>MLEPRRLRLLRELASRGTIAATAEACGYTPSGVSQQLALLEREVRMPLLVREGRRVALTEAARVLVGHAERVLAALEAAEAALAGLAGSVSGTARLAAFPTAAAAFVPSAIARCRAEHPDLRVVLTEEETDGAVLAVRSGRIDLALVYEYDLLPRLADPGVTVEPLLTEPLLAVLPAGRAAPDRLPLASLADEAWIAPHSDTALRAVLERACGVAGFAPAIDYASDDYTVIVALVAAGLGVSLLPELAAEPLSADVQLRPVADPELTRTVSLVTRAGRGAHPAVAALARCLREAVPDVPT</sequence>
<dbReference type="Pfam" id="PF03466">
    <property type="entry name" value="LysR_substrate"/>
    <property type="match status" value="1"/>
</dbReference>
<evidence type="ECO:0000256" key="3">
    <source>
        <dbReference type="ARBA" id="ARBA00023125"/>
    </source>
</evidence>
<comment type="similarity">
    <text evidence="1">Belongs to the LysR transcriptional regulatory family.</text>
</comment>
<dbReference type="EMBL" id="BAAAHP010000141">
    <property type="protein sequence ID" value="GAA0948163.1"/>
    <property type="molecule type" value="Genomic_DNA"/>
</dbReference>
<dbReference type="PANTHER" id="PTHR30346:SF29">
    <property type="entry name" value="LYSR SUBSTRATE-BINDING"/>
    <property type="match status" value="1"/>
</dbReference>
<dbReference type="Proteomes" id="UP001499967">
    <property type="component" value="Unassembled WGS sequence"/>
</dbReference>
<evidence type="ECO:0000256" key="2">
    <source>
        <dbReference type="ARBA" id="ARBA00023015"/>
    </source>
</evidence>
<evidence type="ECO:0000313" key="6">
    <source>
        <dbReference type="EMBL" id="GAA0948163.1"/>
    </source>
</evidence>
<dbReference type="PANTHER" id="PTHR30346">
    <property type="entry name" value="TRANSCRIPTIONAL DUAL REGULATOR HCAR-RELATED"/>
    <property type="match status" value="1"/>
</dbReference>
<accession>A0ABN1QVT8</accession>
<organism evidence="6 7">
    <name type="scientific">Pseudonocardia zijingensis</name>
    <dbReference type="NCBI Taxonomy" id="153376"/>
    <lineage>
        <taxon>Bacteria</taxon>
        <taxon>Bacillati</taxon>
        <taxon>Actinomycetota</taxon>
        <taxon>Actinomycetes</taxon>
        <taxon>Pseudonocardiales</taxon>
        <taxon>Pseudonocardiaceae</taxon>
        <taxon>Pseudonocardia</taxon>
    </lineage>
</organism>
<protein>
    <submittedName>
        <fullName evidence="6">LysR family transcriptional regulator</fullName>
    </submittedName>
</protein>
<dbReference type="SUPFAM" id="SSF46785">
    <property type="entry name" value="Winged helix' DNA-binding domain"/>
    <property type="match status" value="1"/>
</dbReference>
<dbReference type="PROSITE" id="PS50931">
    <property type="entry name" value="HTH_LYSR"/>
    <property type="match status" value="1"/>
</dbReference>